<organism evidence="8 9">
    <name type="scientific">Bacillus daqingensis</name>
    <dbReference type="NCBI Taxonomy" id="872396"/>
    <lineage>
        <taxon>Bacteria</taxon>
        <taxon>Bacillati</taxon>
        <taxon>Bacillota</taxon>
        <taxon>Bacilli</taxon>
        <taxon>Bacillales</taxon>
        <taxon>Bacillaceae</taxon>
        <taxon>Bacillus</taxon>
    </lineage>
</organism>
<dbReference type="Gene3D" id="3.90.79.10">
    <property type="entry name" value="Nucleoside Triphosphate Pyrophosphohydrolase"/>
    <property type="match status" value="1"/>
</dbReference>
<keyword evidence="6" id="KW-0464">Manganese</keyword>
<dbReference type="RefSeq" id="WP_377910797.1">
    <property type="nucleotide sequence ID" value="NZ_JBHSGK010000021.1"/>
</dbReference>
<dbReference type="PROSITE" id="PS51462">
    <property type="entry name" value="NUDIX"/>
    <property type="match status" value="1"/>
</dbReference>
<protein>
    <submittedName>
        <fullName evidence="8">NUDIX hydrolase</fullName>
        <ecNumber evidence="8">3.6.1.55</ecNumber>
    </submittedName>
</protein>
<dbReference type="EMBL" id="JBHSGK010000021">
    <property type="protein sequence ID" value="MFC4738209.1"/>
    <property type="molecule type" value="Genomic_DNA"/>
</dbReference>
<proteinExistence type="predicted"/>
<accession>A0ABV9P2W8</accession>
<comment type="caution">
    <text evidence="8">The sequence shown here is derived from an EMBL/GenBank/DDBJ whole genome shotgun (WGS) entry which is preliminary data.</text>
</comment>
<reference evidence="9" key="1">
    <citation type="journal article" date="2019" name="Int. J. Syst. Evol. Microbiol.">
        <title>The Global Catalogue of Microorganisms (GCM) 10K type strain sequencing project: providing services to taxonomists for standard genome sequencing and annotation.</title>
        <authorList>
            <consortium name="The Broad Institute Genomics Platform"/>
            <consortium name="The Broad Institute Genome Sequencing Center for Infectious Disease"/>
            <person name="Wu L."/>
            <person name="Ma J."/>
        </authorList>
    </citation>
    <scope>NUCLEOTIDE SEQUENCE [LARGE SCALE GENOMIC DNA]</scope>
    <source>
        <strain evidence="9">JCM 12165</strain>
    </source>
</reference>
<keyword evidence="4 8" id="KW-0378">Hydrolase</keyword>
<evidence type="ECO:0000256" key="1">
    <source>
        <dbReference type="ARBA" id="ARBA00001936"/>
    </source>
</evidence>
<dbReference type="EC" id="3.6.1.55" evidence="8"/>
<gene>
    <name evidence="8" type="ORF">ACFO4L_16680</name>
</gene>
<evidence type="ECO:0000259" key="7">
    <source>
        <dbReference type="PROSITE" id="PS51462"/>
    </source>
</evidence>
<evidence type="ECO:0000256" key="6">
    <source>
        <dbReference type="ARBA" id="ARBA00023211"/>
    </source>
</evidence>
<evidence type="ECO:0000256" key="3">
    <source>
        <dbReference type="ARBA" id="ARBA00022723"/>
    </source>
</evidence>
<keyword evidence="3" id="KW-0479">Metal-binding</keyword>
<keyword evidence="5" id="KW-0460">Magnesium</keyword>
<dbReference type="InterPro" id="IPR000086">
    <property type="entry name" value="NUDIX_hydrolase_dom"/>
</dbReference>
<evidence type="ECO:0000313" key="8">
    <source>
        <dbReference type="EMBL" id="MFC4738209.1"/>
    </source>
</evidence>
<dbReference type="Proteomes" id="UP001595896">
    <property type="component" value="Unassembled WGS sequence"/>
</dbReference>
<dbReference type="GO" id="GO:0035539">
    <property type="term" value="F:8-oxo-7,8-dihydrodeoxyguanosine triphosphate pyrophosphatase activity"/>
    <property type="evidence" value="ECO:0007669"/>
    <property type="project" value="UniProtKB-EC"/>
</dbReference>
<feature type="domain" description="Nudix hydrolase" evidence="7">
    <location>
        <begin position="24"/>
        <end position="156"/>
    </location>
</feature>
<evidence type="ECO:0000313" key="9">
    <source>
        <dbReference type="Proteomes" id="UP001595896"/>
    </source>
</evidence>
<name>A0ABV9P2W8_9BACI</name>
<dbReference type="InterPro" id="IPR045121">
    <property type="entry name" value="CoAse"/>
</dbReference>
<dbReference type="SUPFAM" id="SSF55811">
    <property type="entry name" value="Nudix"/>
    <property type="match status" value="1"/>
</dbReference>
<sequence>MSPLDRLQQYFQQRKADILHAEQYREYAVFVPVIRRSGEDHFLFEVRSPHVPQPGEICFPGGKVDSTDPSPAQAGMRELAEETGVLPSQITYYGELDYMITPMRSIIYPFFGRIDEDAAIQPNEQEVAEVFTVPVSHLLATAPETHPVHIAVEPSESFPYHLIPKGRQYPWGKGSVQEHFYHYQQYTIWGLTARILTHALDEVKKAESLKKTL</sequence>
<dbReference type="PANTHER" id="PTHR12992:SF11">
    <property type="entry name" value="MITOCHONDRIAL COENZYME A DIPHOSPHATASE NUDT8"/>
    <property type="match status" value="1"/>
</dbReference>
<evidence type="ECO:0000256" key="5">
    <source>
        <dbReference type="ARBA" id="ARBA00022842"/>
    </source>
</evidence>
<comment type="cofactor">
    <cofactor evidence="1">
        <name>Mn(2+)</name>
        <dbReference type="ChEBI" id="CHEBI:29035"/>
    </cofactor>
</comment>
<dbReference type="PANTHER" id="PTHR12992">
    <property type="entry name" value="NUDIX HYDROLASE"/>
    <property type="match status" value="1"/>
</dbReference>
<dbReference type="Pfam" id="PF00293">
    <property type="entry name" value="NUDIX"/>
    <property type="match status" value="1"/>
</dbReference>
<keyword evidence="9" id="KW-1185">Reference proteome</keyword>
<evidence type="ECO:0000256" key="2">
    <source>
        <dbReference type="ARBA" id="ARBA00001946"/>
    </source>
</evidence>
<evidence type="ECO:0000256" key="4">
    <source>
        <dbReference type="ARBA" id="ARBA00022801"/>
    </source>
</evidence>
<dbReference type="CDD" id="cd03426">
    <property type="entry name" value="NUDIX_CoAse_Nudt7"/>
    <property type="match status" value="1"/>
</dbReference>
<comment type="cofactor">
    <cofactor evidence="2">
        <name>Mg(2+)</name>
        <dbReference type="ChEBI" id="CHEBI:18420"/>
    </cofactor>
</comment>
<dbReference type="InterPro" id="IPR015797">
    <property type="entry name" value="NUDIX_hydrolase-like_dom_sf"/>
</dbReference>